<feature type="active site" evidence="8">
    <location>
        <position position="801"/>
    </location>
</feature>
<dbReference type="Proteomes" id="UP000245207">
    <property type="component" value="Unassembled WGS sequence"/>
</dbReference>
<comment type="catalytic activity">
    <reaction evidence="1 9">
        <text>Endohydrolysis of (1-&gt;4)-beta-D-glucosidic linkages in cellulose, lichenin and cereal beta-D-glucans.</text>
        <dbReference type="EC" id="3.2.1.4"/>
    </reaction>
</comment>
<keyword evidence="6 8" id="KW-0326">Glycosidase</keyword>
<evidence type="ECO:0000256" key="4">
    <source>
        <dbReference type="ARBA" id="ARBA00023001"/>
    </source>
</evidence>
<dbReference type="EMBL" id="PKPP01000408">
    <property type="protein sequence ID" value="PWA93144.1"/>
    <property type="molecule type" value="Genomic_DNA"/>
</dbReference>
<protein>
    <recommendedName>
        <fullName evidence="9">Endoglucanase</fullName>
        <ecNumber evidence="9">3.2.1.4</ecNumber>
    </recommendedName>
</protein>
<evidence type="ECO:0000256" key="7">
    <source>
        <dbReference type="ARBA" id="ARBA00023326"/>
    </source>
</evidence>
<feature type="domain" description="Glycoside hydrolase family 9" evidence="11">
    <location>
        <begin position="40"/>
        <end position="242"/>
    </location>
</feature>
<dbReference type="OrthoDB" id="10257085at2759"/>
<evidence type="ECO:0000256" key="1">
    <source>
        <dbReference type="ARBA" id="ARBA00000966"/>
    </source>
</evidence>
<evidence type="ECO:0000256" key="3">
    <source>
        <dbReference type="ARBA" id="ARBA00022801"/>
    </source>
</evidence>
<evidence type="ECO:0000313" key="12">
    <source>
        <dbReference type="EMBL" id="PWA93144.1"/>
    </source>
</evidence>
<comment type="similarity">
    <text evidence="2 8 9">Belongs to the glycosyl hydrolase 9 (cellulase E) family.</text>
</comment>
<evidence type="ECO:0000256" key="9">
    <source>
        <dbReference type="RuleBase" id="RU361166"/>
    </source>
</evidence>
<evidence type="ECO:0000313" key="13">
    <source>
        <dbReference type="Proteomes" id="UP000245207"/>
    </source>
</evidence>
<dbReference type="Pfam" id="PF00759">
    <property type="entry name" value="Glyco_hydro_9"/>
    <property type="match status" value="3"/>
</dbReference>
<dbReference type="GO" id="GO:0008810">
    <property type="term" value="F:cellulase activity"/>
    <property type="evidence" value="ECO:0007669"/>
    <property type="project" value="UniProtKB-EC"/>
</dbReference>
<feature type="region of interest" description="Disordered" evidence="10">
    <location>
        <begin position="1"/>
        <end position="20"/>
    </location>
</feature>
<dbReference type="InterPro" id="IPR012341">
    <property type="entry name" value="6hp_glycosidase-like_sf"/>
</dbReference>
<feature type="domain" description="Glycoside hydrolase family 9" evidence="11">
    <location>
        <begin position="243"/>
        <end position="351"/>
    </location>
</feature>
<evidence type="ECO:0000256" key="8">
    <source>
        <dbReference type="PROSITE-ProRule" id="PRU10060"/>
    </source>
</evidence>
<dbReference type="PANTHER" id="PTHR22298">
    <property type="entry name" value="ENDO-1,4-BETA-GLUCANASE"/>
    <property type="match status" value="1"/>
</dbReference>
<keyword evidence="4 9" id="KW-0136">Cellulose degradation</keyword>
<evidence type="ECO:0000256" key="2">
    <source>
        <dbReference type="ARBA" id="ARBA00007072"/>
    </source>
</evidence>
<reference evidence="12 13" key="1">
    <citation type="journal article" date="2018" name="Mol. Plant">
        <title>The genome of Artemisia annua provides insight into the evolution of Asteraceae family and artemisinin biosynthesis.</title>
        <authorList>
            <person name="Shen Q."/>
            <person name="Zhang L."/>
            <person name="Liao Z."/>
            <person name="Wang S."/>
            <person name="Yan T."/>
            <person name="Shi P."/>
            <person name="Liu M."/>
            <person name="Fu X."/>
            <person name="Pan Q."/>
            <person name="Wang Y."/>
            <person name="Lv Z."/>
            <person name="Lu X."/>
            <person name="Zhang F."/>
            <person name="Jiang W."/>
            <person name="Ma Y."/>
            <person name="Chen M."/>
            <person name="Hao X."/>
            <person name="Li L."/>
            <person name="Tang Y."/>
            <person name="Lv G."/>
            <person name="Zhou Y."/>
            <person name="Sun X."/>
            <person name="Brodelius P.E."/>
            <person name="Rose J.K.C."/>
            <person name="Tang K."/>
        </authorList>
    </citation>
    <scope>NUCLEOTIDE SEQUENCE [LARGE SCALE GENOMIC DNA]</scope>
    <source>
        <strain evidence="13">cv. Huhao1</strain>
        <tissue evidence="12">Leaf</tissue>
    </source>
</reference>
<dbReference type="InterPro" id="IPR008928">
    <property type="entry name" value="6-hairpin_glycosidase_sf"/>
</dbReference>
<keyword evidence="5 8" id="KW-0119">Carbohydrate metabolism</keyword>
<dbReference type="SUPFAM" id="SSF48208">
    <property type="entry name" value="Six-hairpin glycosidases"/>
    <property type="match status" value="2"/>
</dbReference>
<keyword evidence="3 8" id="KW-0378">Hydrolase</keyword>
<dbReference type="InterPro" id="IPR033126">
    <property type="entry name" value="Glyco_hydro_9_Asp/Glu_AS"/>
</dbReference>
<evidence type="ECO:0000256" key="10">
    <source>
        <dbReference type="SAM" id="MobiDB-lite"/>
    </source>
</evidence>
<feature type="active site" evidence="8">
    <location>
        <position position="810"/>
    </location>
</feature>
<comment type="caution">
    <text evidence="12">The sequence shown here is derived from an EMBL/GenBank/DDBJ whole genome shotgun (WGS) entry which is preliminary data.</text>
</comment>
<keyword evidence="7 8" id="KW-0624">Polysaccharide degradation</keyword>
<keyword evidence="13" id="KW-1185">Reference proteome</keyword>
<dbReference type="GO" id="GO:0030245">
    <property type="term" value="P:cellulose catabolic process"/>
    <property type="evidence" value="ECO:0007669"/>
    <property type="project" value="UniProtKB-KW"/>
</dbReference>
<dbReference type="PROSITE" id="PS00698">
    <property type="entry name" value="GH9_3"/>
    <property type="match status" value="1"/>
</dbReference>
<proteinExistence type="inferred from homology"/>
<evidence type="ECO:0000256" key="6">
    <source>
        <dbReference type="ARBA" id="ARBA00023295"/>
    </source>
</evidence>
<name>A0A2U1Q550_ARTAN</name>
<organism evidence="12 13">
    <name type="scientific">Artemisia annua</name>
    <name type="common">Sweet wormwood</name>
    <dbReference type="NCBI Taxonomy" id="35608"/>
    <lineage>
        <taxon>Eukaryota</taxon>
        <taxon>Viridiplantae</taxon>
        <taxon>Streptophyta</taxon>
        <taxon>Embryophyta</taxon>
        <taxon>Tracheophyta</taxon>
        <taxon>Spermatophyta</taxon>
        <taxon>Magnoliopsida</taxon>
        <taxon>eudicotyledons</taxon>
        <taxon>Gunneridae</taxon>
        <taxon>Pentapetalae</taxon>
        <taxon>asterids</taxon>
        <taxon>campanulids</taxon>
        <taxon>Asterales</taxon>
        <taxon>Asteraceae</taxon>
        <taxon>Asteroideae</taxon>
        <taxon>Anthemideae</taxon>
        <taxon>Artemisiinae</taxon>
        <taxon>Artemisia</taxon>
    </lineage>
</organism>
<accession>A0A2U1Q550</accession>
<evidence type="ECO:0000256" key="5">
    <source>
        <dbReference type="ARBA" id="ARBA00023277"/>
    </source>
</evidence>
<sequence length="859" mass="96696">MDNTPEPYANDASTNDARSVDLRCIVDQDTESRSPQPEQYTEALHKAILFFNAQKSRKLPEDNGITWRRDLGLEDGSDVLPLMSKASSTSIFPCSCSITPMFIACHISFLLSRIHLANFENPIVFFYQTIFSGPLDPLLLSTMASLIPPGYAIQHLEHASRLLLDLHMSITLLFPTDVTNVKGVLVGGYYDAGDNAKFHFPMSFAMKMLSWSVIEYGHKYKSINEYDHTQELIKWGTDYLLREMTAALAAASIVFKNDTSYSKKLLQGAAAVWAFSRDMGKRYQDEYSWGGAWMYYATGNSSYLRLLRLVVTPVVLPRPKVFPDDPSKRVLSWDDKLPAVMLLLTRLRVFKQPRVDYWNAVKADSMYCRSTVIPSTINWSDNSYQGKKVATDVKGGLVGGYYDAGDNTKFHFPMSFAMTMLSWSVIEYEHKYKSINEYHHTRELIKWGTDYLLRTFNSSASIIDHIYGQVGGSQNGSTTPDDHNCWERPEDMDYERRTQTIISGPDLAGEMAAALASASIVFKDDTKYSQKLLQGAATVWTFAQDRGKNSTYSKDNGFIEPYYNSTGYYDEYMWGSAWMYYATGNSSYLLTATNEDISRNAKALANKPSQRVLSWDNKLPAAMLLLTRIRLYLNPGYPYEGMLASYHKATSLTMCSYLKQYQVFRWTQGGLIELSEGRPQNLQYVVNAAFLASLYRDYLDGVNLPGWYCGATFIPLKTLRDFASSQMNYILGKNPMSMSYVVGYTKKYPTHVHHRGASIPHNNIKYSCKGGLQWMTSGKPNPNTITGAMVGGPDQFDMFKDVRSNYNYTEPTLAGNAGLVAALVSLTATAGDGVDKNSIFSRIPSMYLKSPPPPAPWKP</sequence>
<feature type="domain" description="Glycoside hydrolase family 9" evidence="11">
    <location>
        <begin position="375"/>
        <end position="823"/>
    </location>
</feature>
<dbReference type="InterPro" id="IPR001701">
    <property type="entry name" value="Glyco_hydro_9"/>
</dbReference>
<gene>
    <name evidence="12" type="ORF">CTI12_AA074240</name>
</gene>
<dbReference type="Gene3D" id="1.50.10.10">
    <property type="match status" value="4"/>
</dbReference>
<dbReference type="STRING" id="35608.A0A2U1Q550"/>
<dbReference type="AlphaFoldDB" id="A0A2U1Q550"/>
<evidence type="ECO:0000259" key="11">
    <source>
        <dbReference type="Pfam" id="PF00759"/>
    </source>
</evidence>
<dbReference type="EC" id="3.2.1.4" evidence="9"/>